<dbReference type="Gene3D" id="3.20.20.190">
    <property type="entry name" value="Phosphatidylinositol (PI) phosphodiesterase"/>
    <property type="match status" value="1"/>
</dbReference>
<sequence>MTWADDVLEQIIPTTAAAAPWSEAKPIQPDPDNYGTDLKPAMCEFRGQVFLTWASAPSPMPASFSYTTWLPSDDGWASASWEYLDNNVSDAGCAIYSYDGTSFNFVCDWDSRWNDDHFVWAYSETGTTTITGPTGFSVNKIDQQSSSNPALLLLEATLDMGSPPTWSDTVTLNESGNSGISATSSPTGHHAWICFKTHGGLDAGIRYFDLRAGYQDAEDINEGPTLPLVALHGNWDLGLEIEEIFSFFYDWLDKHPSEGIIAQIKAEGTGVNSQSVSNGTNDLINEKPQYWALGDSIPTLNQIKGKVQLVRRFPRANAYDNTLTPFGIDVTNWPDDNQTKIESTPLNTSSPKVEIWLEDNYTPSSDGATALKGKTGFIKEFVSRAVSSNEPLAIPTSPMTWYIGFSSYTTSGGMPDSNFNYATKSLGGQTPMNKALEILIKSQGGYNNPKVVGTLVMDYPNWKSGTLIESIIYTNKLTLNH</sequence>
<proteinExistence type="predicted"/>
<protein>
    <submittedName>
        <fullName evidence="1">PLC-like phosphodiesterase</fullName>
    </submittedName>
</protein>
<dbReference type="EMBL" id="JAADJF010000119">
    <property type="protein sequence ID" value="KAF4438035.1"/>
    <property type="molecule type" value="Genomic_DNA"/>
</dbReference>
<evidence type="ECO:0000313" key="2">
    <source>
        <dbReference type="Proteomes" id="UP000536711"/>
    </source>
</evidence>
<dbReference type="InterPro" id="IPR017946">
    <property type="entry name" value="PLC-like_Pdiesterase_TIM-brl"/>
</dbReference>
<organism evidence="1 2">
    <name type="scientific">Fusarium acutatum</name>
    <dbReference type="NCBI Taxonomy" id="78861"/>
    <lineage>
        <taxon>Eukaryota</taxon>
        <taxon>Fungi</taxon>
        <taxon>Dikarya</taxon>
        <taxon>Ascomycota</taxon>
        <taxon>Pezizomycotina</taxon>
        <taxon>Sordariomycetes</taxon>
        <taxon>Hypocreomycetidae</taxon>
        <taxon>Hypocreales</taxon>
        <taxon>Nectriaceae</taxon>
        <taxon>Fusarium</taxon>
        <taxon>Fusarium fujikuroi species complex</taxon>
    </lineage>
</organism>
<name>A0A8H4JTF3_9HYPO</name>
<comment type="caution">
    <text evidence="1">The sequence shown here is derived from an EMBL/GenBank/DDBJ whole genome shotgun (WGS) entry which is preliminary data.</text>
</comment>
<reference evidence="1 2" key="1">
    <citation type="submission" date="2020-01" db="EMBL/GenBank/DDBJ databases">
        <title>Identification and distribution of gene clusters putatively required for synthesis of sphingolipid metabolism inhibitors in phylogenetically diverse species of the filamentous fungus Fusarium.</title>
        <authorList>
            <person name="Kim H.-S."/>
            <person name="Busman M."/>
            <person name="Brown D.W."/>
            <person name="Divon H."/>
            <person name="Uhlig S."/>
            <person name="Proctor R.H."/>
        </authorList>
    </citation>
    <scope>NUCLEOTIDE SEQUENCE [LARGE SCALE GENOMIC DNA]</scope>
    <source>
        <strain evidence="1 2">NRRL 13308</strain>
    </source>
</reference>
<dbReference type="SUPFAM" id="SSF51695">
    <property type="entry name" value="PLC-like phosphodiesterases"/>
    <property type="match status" value="1"/>
</dbReference>
<dbReference type="GO" id="GO:0008081">
    <property type="term" value="F:phosphoric diester hydrolase activity"/>
    <property type="evidence" value="ECO:0007669"/>
    <property type="project" value="InterPro"/>
</dbReference>
<dbReference type="AlphaFoldDB" id="A0A8H4JTF3"/>
<accession>A0A8H4JTF3</accession>
<gene>
    <name evidence="1" type="ORF">FACUT_5198</name>
</gene>
<keyword evidence="2" id="KW-1185">Reference proteome</keyword>
<dbReference type="OrthoDB" id="1046782at2759"/>
<dbReference type="Proteomes" id="UP000536711">
    <property type="component" value="Unassembled WGS sequence"/>
</dbReference>
<evidence type="ECO:0000313" key="1">
    <source>
        <dbReference type="EMBL" id="KAF4438035.1"/>
    </source>
</evidence>
<dbReference type="GO" id="GO:0006629">
    <property type="term" value="P:lipid metabolic process"/>
    <property type="evidence" value="ECO:0007669"/>
    <property type="project" value="InterPro"/>
</dbReference>